<feature type="compositionally biased region" description="Low complexity" evidence="1">
    <location>
        <begin position="32"/>
        <end position="46"/>
    </location>
</feature>
<dbReference type="Proteomes" id="UP000694865">
    <property type="component" value="Unplaced"/>
</dbReference>
<name>A0ABM0GTM0_SACKO</name>
<evidence type="ECO:0000313" key="3">
    <source>
        <dbReference type="RefSeq" id="XP_002737103.1"/>
    </source>
</evidence>
<feature type="compositionally biased region" description="Polar residues" evidence="1">
    <location>
        <begin position="1"/>
        <end position="22"/>
    </location>
</feature>
<sequence>MAENNTTTPYPSDQMQTNTQVTPYPVDPNQPTTTNATGAQDQTGQQAPPPAGFQPGVEHEGKPGEYPTEPPPPYQPPGGWEQPVGPAPGQPGYGLNTAMYYGATGQQVNVVSQPRVTGTTTYIIKDEPPPSRVNHCLHCIISIIFWPWVFVWCALCIMESKENERWARAHRNY</sequence>
<evidence type="ECO:0000313" key="2">
    <source>
        <dbReference type="Proteomes" id="UP000694865"/>
    </source>
</evidence>
<evidence type="ECO:0000256" key="1">
    <source>
        <dbReference type="SAM" id="MobiDB-lite"/>
    </source>
</evidence>
<keyword evidence="2" id="KW-1185">Reference proteome</keyword>
<gene>
    <name evidence="3" type="primary">LOC100366923</name>
</gene>
<reference evidence="3" key="1">
    <citation type="submission" date="2025-08" db="UniProtKB">
        <authorList>
            <consortium name="RefSeq"/>
        </authorList>
    </citation>
    <scope>IDENTIFICATION</scope>
    <source>
        <tissue evidence="3">Testes</tissue>
    </source>
</reference>
<organism evidence="2 3">
    <name type="scientific">Saccoglossus kowalevskii</name>
    <name type="common">Acorn worm</name>
    <dbReference type="NCBI Taxonomy" id="10224"/>
    <lineage>
        <taxon>Eukaryota</taxon>
        <taxon>Metazoa</taxon>
        <taxon>Hemichordata</taxon>
        <taxon>Enteropneusta</taxon>
        <taxon>Harrimaniidae</taxon>
        <taxon>Saccoglossus</taxon>
    </lineage>
</organism>
<protein>
    <submittedName>
        <fullName evidence="3">WAS/WASL-interacting protein family member 2-like</fullName>
    </submittedName>
</protein>
<dbReference type="GeneID" id="100366923"/>
<dbReference type="RefSeq" id="XP_002737103.1">
    <property type="nucleotide sequence ID" value="XM_002737057.2"/>
</dbReference>
<accession>A0ABM0GTM0</accession>
<proteinExistence type="predicted"/>
<feature type="region of interest" description="Disordered" evidence="1">
    <location>
        <begin position="1"/>
        <end position="91"/>
    </location>
</feature>